<dbReference type="EMBL" id="JBAMIC010000010">
    <property type="protein sequence ID" value="KAK7101546.1"/>
    <property type="molecule type" value="Genomic_DNA"/>
</dbReference>
<gene>
    <name evidence="2" type="ORF">V1264_019912</name>
</gene>
<comment type="caution">
    <text evidence="2">The sequence shown here is derived from an EMBL/GenBank/DDBJ whole genome shotgun (WGS) entry which is preliminary data.</text>
</comment>
<evidence type="ECO:0000313" key="3">
    <source>
        <dbReference type="Proteomes" id="UP001374579"/>
    </source>
</evidence>
<evidence type="ECO:0000313" key="2">
    <source>
        <dbReference type="EMBL" id="KAK7101546.1"/>
    </source>
</evidence>
<feature type="chain" id="PRO_5042958984" evidence="1">
    <location>
        <begin position="27"/>
        <end position="78"/>
    </location>
</feature>
<reference evidence="2 3" key="1">
    <citation type="submission" date="2024-02" db="EMBL/GenBank/DDBJ databases">
        <title>Chromosome-scale genome assembly of the rough periwinkle Littorina saxatilis.</title>
        <authorList>
            <person name="De Jode A."/>
            <person name="Faria R."/>
            <person name="Formenti G."/>
            <person name="Sims Y."/>
            <person name="Smith T.P."/>
            <person name="Tracey A."/>
            <person name="Wood J.M.D."/>
            <person name="Zagrodzka Z.B."/>
            <person name="Johannesson K."/>
            <person name="Butlin R.K."/>
            <person name="Leder E.H."/>
        </authorList>
    </citation>
    <scope>NUCLEOTIDE SEQUENCE [LARGE SCALE GENOMIC DNA]</scope>
    <source>
        <strain evidence="2">Snail1</strain>
        <tissue evidence="2">Muscle</tissue>
    </source>
</reference>
<dbReference type="Proteomes" id="UP001374579">
    <property type="component" value="Unassembled WGS sequence"/>
</dbReference>
<organism evidence="2 3">
    <name type="scientific">Littorina saxatilis</name>
    <dbReference type="NCBI Taxonomy" id="31220"/>
    <lineage>
        <taxon>Eukaryota</taxon>
        <taxon>Metazoa</taxon>
        <taxon>Spiralia</taxon>
        <taxon>Lophotrochozoa</taxon>
        <taxon>Mollusca</taxon>
        <taxon>Gastropoda</taxon>
        <taxon>Caenogastropoda</taxon>
        <taxon>Littorinimorpha</taxon>
        <taxon>Littorinoidea</taxon>
        <taxon>Littorinidae</taxon>
        <taxon>Littorina</taxon>
    </lineage>
</organism>
<proteinExistence type="predicted"/>
<feature type="signal peptide" evidence="1">
    <location>
        <begin position="1"/>
        <end position="26"/>
    </location>
</feature>
<dbReference type="AlphaFoldDB" id="A0AAN9B8Y5"/>
<evidence type="ECO:0000256" key="1">
    <source>
        <dbReference type="SAM" id="SignalP"/>
    </source>
</evidence>
<sequence length="78" mass="8763">MLSCDSSALCLFVTTIVCILTDAVLGETCMRAVRSSPEYTNSNDDRPHYRLRSWRWENFECSTGCCGDTGSQHCCTEK</sequence>
<protein>
    <submittedName>
        <fullName evidence="2">Uncharacterized protein</fullName>
    </submittedName>
</protein>
<keyword evidence="1" id="KW-0732">Signal</keyword>
<keyword evidence="3" id="KW-1185">Reference proteome</keyword>
<accession>A0AAN9B8Y5</accession>
<name>A0AAN9B8Y5_9CAEN</name>